<feature type="compositionally biased region" description="Pro residues" evidence="1">
    <location>
        <begin position="149"/>
        <end position="159"/>
    </location>
</feature>
<name>A0A516Q3T9_9ACTN</name>
<evidence type="ECO:0000256" key="1">
    <source>
        <dbReference type="SAM" id="MobiDB-lite"/>
    </source>
</evidence>
<feature type="transmembrane region" description="Helical" evidence="2">
    <location>
        <begin position="204"/>
        <end position="224"/>
    </location>
</feature>
<keyword evidence="2" id="KW-0812">Transmembrane</keyword>
<evidence type="ECO:0000313" key="3">
    <source>
        <dbReference type="EMBL" id="QDP98103.1"/>
    </source>
</evidence>
<dbReference type="RefSeq" id="WP_143988047.1">
    <property type="nucleotide sequence ID" value="NZ_CP041692.1"/>
</dbReference>
<keyword evidence="2" id="KW-0472">Membrane</keyword>
<sequence>MATWQDGPEYAPATPPDEYAVPDVKPLDSAPPADQLGDAPGARPVFGNPGEPVAPLATLIPDEGEDVRDPRSPFDVDSDTMTSSSGGAWGAAHWRQPAGQPVTAAGPWGPPTGTPAGLPTDPMQLRAGAPPTVGNLPAPGTPGWFGPGPSMPAPAGPPPSLWKATPPGAIIALALSVIFPIAPITFLIGLLLSARARYARRKIMIGFAVSTASMLLIATVSTIANYGDFSTWWDTLRGWALLGSLVMIVLILVLVNTELKNGQPPRPGPYGPGPYGRSPYDQGPDQQQQPPHHSW</sequence>
<dbReference type="AlphaFoldDB" id="A0A516Q3T9"/>
<proteinExistence type="predicted"/>
<protein>
    <submittedName>
        <fullName evidence="3">Uncharacterized protein</fullName>
    </submittedName>
</protein>
<dbReference type="KEGG" id="mik:FOE78_21330"/>
<keyword evidence="4" id="KW-1185">Reference proteome</keyword>
<feature type="region of interest" description="Disordered" evidence="1">
    <location>
        <begin position="1"/>
        <end position="159"/>
    </location>
</feature>
<accession>A0A516Q3T9</accession>
<reference evidence="3 4" key="1">
    <citation type="submission" date="2019-07" db="EMBL/GenBank/DDBJ databases">
        <title>Microlunatus dokdonensis sp. nov. isolated from the rhizospheric soil of the wild plant Elymus tsukushiensis.</title>
        <authorList>
            <person name="Ghim S.-Y."/>
            <person name="Hwang Y.-J."/>
            <person name="Son J.-S."/>
            <person name="Shin J.-H."/>
        </authorList>
    </citation>
    <scope>NUCLEOTIDE SEQUENCE [LARGE SCALE GENOMIC DNA]</scope>
    <source>
        <strain evidence="3 4">KUDC0627</strain>
    </source>
</reference>
<dbReference type="OrthoDB" id="3734606at2"/>
<feature type="transmembrane region" description="Helical" evidence="2">
    <location>
        <begin position="169"/>
        <end position="192"/>
    </location>
</feature>
<feature type="region of interest" description="Disordered" evidence="1">
    <location>
        <begin position="263"/>
        <end position="295"/>
    </location>
</feature>
<evidence type="ECO:0000256" key="2">
    <source>
        <dbReference type="SAM" id="Phobius"/>
    </source>
</evidence>
<feature type="compositionally biased region" description="Low complexity" evidence="1">
    <location>
        <begin position="275"/>
        <end position="295"/>
    </location>
</feature>
<organism evidence="3 4">
    <name type="scientific">Microlunatus elymi</name>
    <dbReference type="NCBI Taxonomy" id="2596828"/>
    <lineage>
        <taxon>Bacteria</taxon>
        <taxon>Bacillati</taxon>
        <taxon>Actinomycetota</taxon>
        <taxon>Actinomycetes</taxon>
        <taxon>Propionibacteriales</taxon>
        <taxon>Propionibacteriaceae</taxon>
        <taxon>Microlunatus</taxon>
    </lineage>
</organism>
<dbReference type="Proteomes" id="UP000319263">
    <property type="component" value="Chromosome"/>
</dbReference>
<keyword evidence="2" id="KW-1133">Transmembrane helix</keyword>
<dbReference type="EMBL" id="CP041692">
    <property type="protein sequence ID" value="QDP98103.1"/>
    <property type="molecule type" value="Genomic_DNA"/>
</dbReference>
<gene>
    <name evidence="3" type="ORF">FOE78_21330</name>
</gene>
<feature type="transmembrane region" description="Helical" evidence="2">
    <location>
        <begin position="236"/>
        <end position="256"/>
    </location>
</feature>
<evidence type="ECO:0000313" key="4">
    <source>
        <dbReference type="Proteomes" id="UP000319263"/>
    </source>
</evidence>